<evidence type="ECO:0000259" key="7">
    <source>
        <dbReference type="Pfam" id="PF01602"/>
    </source>
</evidence>
<dbReference type="EMBL" id="KN832571">
    <property type="protein sequence ID" value="KII84456.1"/>
    <property type="molecule type" value="Genomic_DNA"/>
</dbReference>
<feature type="domain" description="Clathrin/coatomer adaptor adaptin-like N-terminal" evidence="7">
    <location>
        <begin position="48"/>
        <end position="585"/>
    </location>
</feature>
<dbReference type="GO" id="GO:0030123">
    <property type="term" value="C:AP-3 adaptor complex"/>
    <property type="evidence" value="ECO:0007669"/>
    <property type="project" value="InterPro"/>
</dbReference>
<gene>
    <name evidence="8" type="ORF">PLICRDRAFT_168063</name>
</gene>
<evidence type="ECO:0000256" key="3">
    <source>
        <dbReference type="ARBA" id="ARBA00022448"/>
    </source>
</evidence>
<sequence>MSINLNTLTENASRLGMRLQETFSEHTRDLAIARGSGSMYLDGADDKIKNIRRQLDSSSDRDKLDAMKRLVALISKGRNVSEYFAQVVKNVASQNLEIRKLVYIYLLRYAEQEPDLALLSINTFQKDLNDHSPLIRAMALRVLSGIKVPMIGSIVVLAIKKCAADLSPYVRKGAALAIPKCYELDSSHLPSLIGIIASLLAERSPLAIGSVAVAFEAVCPTRLDLLHRQYRRLCKILVDADEWGQIDLLGLLARYARTMLSRPPADVESLDSEELDPDIRLLLTSSEPLLQSCNPAVVLAVSRVFLYIGPPSELPKIVHPLLRLLQVSKEVERVTLAYLLVICRNHSHLFSPHYTRFLVLSDDLRQTKQDKIRILLKVMTLDNHQAILREFIDYADDTDDDVVADSIHAIGRCSRLAPDCVQQCLTALMTMIKSRHDVVVSNAVLVLKALVQSQLQPSPSAVNRPTESPLTIISYLARRIEDIRHPQAKACVIWLVGQYSPDPESKSAMEGIADWAPDVLRRSAKTFIHEKPMVKLQIVALAAKLLVLSPADKRLALLAGYVFSLARYDLNYDVRDRARMLTSLLAGIASNILGDDPHEDQNSVVLRREQIRLVLFEGKAGTVETEVAADERAMIGSLGLITGKDMHGDNLLPDWLEQGIDTSLRENPQDVPPTPAAAPATISASHYRSSAAATPVVLTPIESGSPATGPAWTDLDKFYEDKEEEEEEEEEEEDEEDDDDEEDEMSDDSEEGQDDHDGDPAPTGEENGSESSENTEEESEEEDEDPHEGQGILQDATLNPRHPEIAYETEWSGHVP</sequence>
<dbReference type="OrthoDB" id="10254310at2759"/>
<dbReference type="SUPFAM" id="SSF48371">
    <property type="entry name" value="ARM repeat"/>
    <property type="match status" value="1"/>
</dbReference>
<dbReference type="InterPro" id="IPR026740">
    <property type="entry name" value="AP3_beta"/>
</dbReference>
<comment type="subcellular location">
    <subcellularLocation>
        <location evidence="1">Endomembrane system</location>
    </subcellularLocation>
</comment>
<evidence type="ECO:0000313" key="8">
    <source>
        <dbReference type="EMBL" id="KII84456.1"/>
    </source>
</evidence>
<evidence type="ECO:0000256" key="4">
    <source>
        <dbReference type="ARBA" id="ARBA00022927"/>
    </source>
</evidence>
<feature type="region of interest" description="Disordered" evidence="6">
    <location>
        <begin position="664"/>
        <end position="683"/>
    </location>
</feature>
<evidence type="ECO:0000256" key="6">
    <source>
        <dbReference type="SAM" id="MobiDB-lite"/>
    </source>
</evidence>
<feature type="region of interest" description="Disordered" evidence="6">
    <location>
        <begin position="720"/>
        <end position="816"/>
    </location>
</feature>
<evidence type="ECO:0000256" key="2">
    <source>
        <dbReference type="ARBA" id="ARBA00006613"/>
    </source>
</evidence>
<dbReference type="GO" id="GO:0006886">
    <property type="term" value="P:intracellular protein transport"/>
    <property type="evidence" value="ECO:0007669"/>
    <property type="project" value="InterPro"/>
</dbReference>
<dbReference type="PIRSF" id="PIRSF037096">
    <property type="entry name" value="AP3_complex_beta"/>
    <property type="match status" value="1"/>
</dbReference>
<organism evidence="8 9">
    <name type="scientific">Plicaturopsis crispa FD-325 SS-3</name>
    <dbReference type="NCBI Taxonomy" id="944288"/>
    <lineage>
        <taxon>Eukaryota</taxon>
        <taxon>Fungi</taxon>
        <taxon>Dikarya</taxon>
        <taxon>Basidiomycota</taxon>
        <taxon>Agaricomycotina</taxon>
        <taxon>Agaricomycetes</taxon>
        <taxon>Agaricomycetidae</taxon>
        <taxon>Amylocorticiales</taxon>
        <taxon>Amylocorticiaceae</taxon>
        <taxon>Plicatura</taxon>
        <taxon>Plicaturopsis crispa</taxon>
    </lineage>
</organism>
<keyword evidence="9" id="KW-1185">Reference proteome</keyword>
<dbReference type="Pfam" id="PF01602">
    <property type="entry name" value="Adaptin_N"/>
    <property type="match status" value="1"/>
</dbReference>
<dbReference type="PANTHER" id="PTHR11134">
    <property type="entry name" value="ADAPTOR COMPLEX SUBUNIT BETA FAMILY MEMBER"/>
    <property type="match status" value="1"/>
</dbReference>
<dbReference type="HOGENOM" id="CLU_006320_3_2_1"/>
<keyword evidence="5" id="KW-0472">Membrane</keyword>
<dbReference type="InterPro" id="IPR026739">
    <property type="entry name" value="AP_beta"/>
</dbReference>
<keyword evidence="4" id="KW-0653">Protein transport</keyword>
<feature type="compositionally biased region" description="Low complexity" evidence="6">
    <location>
        <begin position="763"/>
        <end position="772"/>
    </location>
</feature>
<dbReference type="Proteomes" id="UP000053263">
    <property type="component" value="Unassembled WGS sequence"/>
</dbReference>
<dbReference type="AlphaFoldDB" id="A0A0C9SKW7"/>
<dbReference type="InterPro" id="IPR002553">
    <property type="entry name" value="Clathrin/coatomer_adapt-like_N"/>
</dbReference>
<evidence type="ECO:0000256" key="5">
    <source>
        <dbReference type="ARBA" id="ARBA00023136"/>
    </source>
</evidence>
<proteinExistence type="inferred from homology"/>
<feature type="compositionally biased region" description="Acidic residues" evidence="6">
    <location>
        <begin position="773"/>
        <end position="786"/>
    </location>
</feature>
<name>A0A0C9SKW7_PLICR</name>
<feature type="compositionally biased region" description="Acidic residues" evidence="6">
    <location>
        <begin position="721"/>
        <end position="757"/>
    </location>
</feature>
<evidence type="ECO:0000313" key="9">
    <source>
        <dbReference type="Proteomes" id="UP000053263"/>
    </source>
</evidence>
<accession>A0A0C9SKW7</accession>
<dbReference type="GO" id="GO:0016192">
    <property type="term" value="P:vesicle-mediated transport"/>
    <property type="evidence" value="ECO:0007669"/>
    <property type="project" value="InterPro"/>
</dbReference>
<keyword evidence="3" id="KW-0813">Transport</keyword>
<comment type="similarity">
    <text evidence="2">Belongs to the adaptor complexes large subunit family.</text>
</comment>
<evidence type="ECO:0000256" key="1">
    <source>
        <dbReference type="ARBA" id="ARBA00004308"/>
    </source>
</evidence>
<reference evidence="8 9" key="1">
    <citation type="submission" date="2014-06" db="EMBL/GenBank/DDBJ databases">
        <title>Evolutionary Origins and Diversification of the Mycorrhizal Mutualists.</title>
        <authorList>
            <consortium name="DOE Joint Genome Institute"/>
            <consortium name="Mycorrhizal Genomics Consortium"/>
            <person name="Kohler A."/>
            <person name="Kuo A."/>
            <person name="Nagy L.G."/>
            <person name="Floudas D."/>
            <person name="Copeland A."/>
            <person name="Barry K.W."/>
            <person name="Cichocki N."/>
            <person name="Veneault-Fourrey C."/>
            <person name="LaButti K."/>
            <person name="Lindquist E.A."/>
            <person name="Lipzen A."/>
            <person name="Lundell T."/>
            <person name="Morin E."/>
            <person name="Murat C."/>
            <person name="Riley R."/>
            <person name="Ohm R."/>
            <person name="Sun H."/>
            <person name="Tunlid A."/>
            <person name="Henrissat B."/>
            <person name="Grigoriev I.V."/>
            <person name="Hibbett D.S."/>
            <person name="Martin F."/>
        </authorList>
    </citation>
    <scope>NUCLEOTIDE SEQUENCE [LARGE SCALE GENOMIC DNA]</scope>
    <source>
        <strain evidence="8 9">FD-325 SS-3</strain>
    </source>
</reference>
<dbReference type="Gene3D" id="1.25.10.10">
    <property type="entry name" value="Leucine-rich Repeat Variant"/>
    <property type="match status" value="1"/>
</dbReference>
<dbReference type="InterPro" id="IPR016024">
    <property type="entry name" value="ARM-type_fold"/>
</dbReference>
<protein>
    <recommendedName>
        <fullName evidence="7">Clathrin/coatomer adaptor adaptin-like N-terminal domain-containing protein</fullName>
    </recommendedName>
</protein>
<dbReference type="GO" id="GO:0012505">
    <property type="term" value="C:endomembrane system"/>
    <property type="evidence" value="ECO:0007669"/>
    <property type="project" value="UniProtKB-SubCell"/>
</dbReference>
<dbReference type="InterPro" id="IPR011989">
    <property type="entry name" value="ARM-like"/>
</dbReference>